<keyword evidence="3" id="KW-1185">Reference proteome</keyword>
<feature type="compositionally biased region" description="Basic and acidic residues" evidence="1">
    <location>
        <begin position="435"/>
        <end position="448"/>
    </location>
</feature>
<name>A0LJQ1_SYNFM</name>
<feature type="region of interest" description="Disordered" evidence="1">
    <location>
        <begin position="1"/>
        <end position="26"/>
    </location>
</feature>
<evidence type="ECO:0000313" key="3">
    <source>
        <dbReference type="Proteomes" id="UP000001784"/>
    </source>
</evidence>
<evidence type="ECO:0000313" key="2">
    <source>
        <dbReference type="EMBL" id="ABK17653.1"/>
    </source>
</evidence>
<dbReference type="EMBL" id="CP000478">
    <property type="protein sequence ID" value="ABK17653.1"/>
    <property type="molecule type" value="Genomic_DNA"/>
</dbReference>
<feature type="region of interest" description="Disordered" evidence="1">
    <location>
        <begin position="435"/>
        <end position="455"/>
    </location>
</feature>
<evidence type="ECO:0000256" key="1">
    <source>
        <dbReference type="SAM" id="MobiDB-lite"/>
    </source>
</evidence>
<accession>A0LJQ1</accession>
<protein>
    <submittedName>
        <fullName evidence="2">Uncharacterized protein</fullName>
    </submittedName>
</protein>
<dbReference type="InParanoid" id="A0LJQ1"/>
<dbReference type="HOGENOM" id="CLU_601192_0_0_7"/>
<sequence>MGTGCGFLDHGTQGRGSGRRVDSAVQPFDKPRNHLCRRVMGLFSLWAFRFMANRKKDTRKKETGVGLSAEESDELQMILDRLSVQSPEGETLDNYLESLRSLLGGREKMAAALIDRVGRPPTEVGFRAFLAFRNLVESGPYRKVVKQAAYRFSQKGLMVERDEDQPGQVVLIRREVRRPLAHVTFVPDGFWLVSALIPADDQSMPMAVTAIAEGSFDHLSVKVSETSNRLYREYLQKIDSHAGKKPGEVPIRHAARLLFEMLDFHGREVADSDVEAAKRLLRPFHDPEKPPYVYEMMPPVEQPEVRVREVNGARLLERTDIGWLVFTRDELAFYRQKIQELENPLLMVPPEIQKERIEEAFRKAADELCVGRKRELFRRFFEEQAMFARLEAGVEEAMDAWIIARHLATGANASENPVVVDVVIASMQRCWPDDFKQQEQEPGGERMTESGLILP</sequence>
<organism evidence="2 3">
    <name type="scientific">Syntrophobacter fumaroxidans (strain DSM 10017 / MPOB)</name>
    <dbReference type="NCBI Taxonomy" id="335543"/>
    <lineage>
        <taxon>Bacteria</taxon>
        <taxon>Pseudomonadati</taxon>
        <taxon>Thermodesulfobacteriota</taxon>
        <taxon>Syntrophobacteria</taxon>
        <taxon>Syntrophobacterales</taxon>
        <taxon>Syntrophobacteraceae</taxon>
        <taxon>Syntrophobacter</taxon>
    </lineage>
</organism>
<reference evidence="2 3" key="1">
    <citation type="submission" date="2006-10" db="EMBL/GenBank/DDBJ databases">
        <title>Complete sequence of Syntrophobacter fumaroxidans MPOB.</title>
        <authorList>
            <consortium name="US DOE Joint Genome Institute"/>
            <person name="Copeland A."/>
            <person name="Lucas S."/>
            <person name="Lapidus A."/>
            <person name="Barry K."/>
            <person name="Detter J.C."/>
            <person name="Glavina del Rio T."/>
            <person name="Hammon N."/>
            <person name="Israni S."/>
            <person name="Pitluck S."/>
            <person name="Goltsman E.G."/>
            <person name="Martinez M."/>
            <person name="Schmutz J."/>
            <person name="Larimer F."/>
            <person name="Land M."/>
            <person name="Hauser L."/>
            <person name="Kyrpides N."/>
            <person name="Kim E."/>
            <person name="Boone D.R."/>
            <person name="Brockman F."/>
            <person name="Culley D."/>
            <person name="Ferry J."/>
            <person name="Gunsalus R."/>
            <person name="McInerney M.J."/>
            <person name="Morrison M."/>
            <person name="Plugge C."/>
            <person name="Rohlin L."/>
            <person name="Scholten J."/>
            <person name="Sieber J."/>
            <person name="Stams A.J.M."/>
            <person name="Worm P."/>
            <person name="Henstra A.M."/>
            <person name="Richardson P."/>
        </authorList>
    </citation>
    <scope>NUCLEOTIDE SEQUENCE [LARGE SCALE GENOMIC DNA]</scope>
    <source>
        <strain evidence="3">DSM 10017 / MPOB</strain>
    </source>
</reference>
<gene>
    <name evidence="2" type="ordered locus">Sfum_1968</name>
</gene>
<dbReference type="AlphaFoldDB" id="A0LJQ1"/>
<proteinExistence type="predicted"/>
<dbReference type="KEGG" id="sfu:Sfum_1968"/>
<dbReference type="Proteomes" id="UP000001784">
    <property type="component" value="Chromosome"/>
</dbReference>